<dbReference type="SUPFAM" id="SSF53187">
    <property type="entry name" value="Zn-dependent exopeptidases"/>
    <property type="match status" value="1"/>
</dbReference>
<dbReference type="RefSeq" id="WP_073285061.1">
    <property type="nucleotide sequence ID" value="NZ_FRCP01000008.1"/>
</dbReference>
<dbReference type="AlphaFoldDB" id="A0A1M7HG68"/>
<dbReference type="OrthoDB" id="9776731at2"/>
<dbReference type="PANTHER" id="PTHR11014:SF63">
    <property type="entry name" value="METALLOPEPTIDASE, PUTATIVE (AFU_ORTHOLOGUE AFUA_6G09600)-RELATED"/>
    <property type="match status" value="1"/>
</dbReference>
<keyword evidence="2" id="KW-0464">Manganese</keyword>
<feature type="binding site" evidence="2">
    <location>
        <position position="158"/>
    </location>
    <ligand>
        <name>Mn(2+)</name>
        <dbReference type="ChEBI" id="CHEBI:29035"/>
        <label>2</label>
    </ligand>
</feature>
<dbReference type="STRING" id="1120996.SAMN02746066_01351"/>
<sequence length="387" mass="42423">MEIKKEVDIISNYIIRLRKHFHRHPEIGMQEFETSKRIKEELAVMEIPFVAAAGTGVIGFIGHGSKVVALRCDMDALRITEKTGVTYKSEVEGLMHACGHDAHMAAMLGAASVLKKYEEELNCTVKLIFQPSEENCLGAKAICDGGHLDDVSEIFGLHVFGDIPCGKVSIEEGPRMAASDIFRIRIMGKSGHAGKPQQCVDATVAGAATIMNLQSIVSRELDPVSSAVVTVGHFISGTQHNVISGEAFIEGTARTFSTQDCKHIEQAVKRIAYNSAATYNATAHVEYMRSLHPVVMNDKRVTQTAKEAAKELFAPEDIISIPKMMLGEDFSIYQQHIPGAFAFVGGGNEELGRAYPNHHECFNIDERAVLVSAQLLIGYVMKFNEKM</sequence>
<protein>
    <submittedName>
        <fullName evidence="4">Amidohydrolase</fullName>
    </submittedName>
</protein>
<evidence type="ECO:0000256" key="1">
    <source>
        <dbReference type="ARBA" id="ARBA00022801"/>
    </source>
</evidence>
<gene>
    <name evidence="4" type="ORF">SAMN02746066_01351</name>
</gene>
<feature type="binding site" evidence="2">
    <location>
        <position position="98"/>
    </location>
    <ligand>
        <name>Mn(2+)</name>
        <dbReference type="ChEBI" id="CHEBI:29035"/>
        <label>2</label>
    </ligand>
</feature>
<dbReference type="GO" id="GO:0050118">
    <property type="term" value="F:N-acetyldiaminopimelate deacetylase activity"/>
    <property type="evidence" value="ECO:0007669"/>
    <property type="project" value="UniProtKB-ARBA"/>
</dbReference>
<dbReference type="EMBL" id="FRCP01000008">
    <property type="protein sequence ID" value="SHM27475.1"/>
    <property type="molecule type" value="Genomic_DNA"/>
</dbReference>
<keyword evidence="2" id="KW-0479">Metal-binding</keyword>
<accession>A0A1M7HG68</accession>
<evidence type="ECO:0000313" key="5">
    <source>
        <dbReference type="Proteomes" id="UP000184038"/>
    </source>
</evidence>
<dbReference type="PIRSF" id="PIRSF005962">
    <property type="entry name" value="Pept_M20D_amidohydro"/>
    <property type="match status" value="1"/>
</dbReference>
<name>A0A1M7HG68_9FIRM</name>
<dbReference type="Pfam" id="PF01546">
    <property type="entry name" value="Peptidase_M20"/>
    <property type="match status" value="1"/>
</dbReference>
<organism evidence="4 5">
    <name type="scientific">Anaerosporobacter mobilis DSM 15930</name>
    <dbReference type="NCBI Taxonomy" id="1120996"/>
    <lineage>
        <taxon>Bacteria</taxon>
        <taxon>Bacillati</taxon>
        <taxon>Bacillota</taxon>
        <taxon>Clostridia</taxon>
        <taxon>Lachnospirales</taxon>
        <taxon>Lachnospiraceae</taxon>
        <taxon>Anaerosporobacter</taxon>
    </lineage>
</organism>
<dbReference type="InterPro" id="IPR036264">
    <property type="entry name" value="Bact_exopeptidase_dim_dom"/>
</dbReference>
<proteinExistence type="predicted"/>
<feature type="binding site" evidence="2">
    <location>
        <position position="100"/>
    </location>
    <ligand>
        <name>Mn(2+)</name>
        <dbReference type="ChEBI" id="CHEBI:29035"/>
        <label>2</label>
    </ligand>
</feature>
<dbReference type="Gene3D" id="3.30.70.360">
    <property type="match status" value="1"/>
</dbReference>
<dbReference type="GO" id="GO:0019877">
    <property type="term" value="P:diaminopimelate biosynthetic process"/>
    <property type="evidence" value="ECO:0007669"/>
    <property type="project" value="UniProtKB-ARBA"/>
</dbReference>
<dbReference type="Pfam" id="PF07687">
    <property type="entry name" value="M20_dimer"/>
    <property type="match status" value="1"/>
</dbReference>
<comment type="cofactor">
    <cofactor evidence="2">
        <name>Mn(2+)</name>
        <dbReference type="ChEBI" id="CHEBI:29035"/>
    </cofactor>
    <text evidence="2">The Mn(2+) ion enhances activity.</text>
</comment>
<feature type="domain" description="Peptidase M20 dimerisation" evidence="3">
    <location>
        <begin position="182"/>
        <end position="276"/>
    </location>
</feature>
<dbReference type="InterPro" id="IPR011650">
    <property type="entry name" value="Peptidase_M20_dimer"/>
</dbReference>
<dbReference type="PANTHER" id="PTHR11014">
    <property type="entry name" value="PEPTIDASE M20 FAMILY MEMBER"/>
    <property type="match status" value="1"/>
</dbReference>
<dbReference type="InterPro" id="IPR017439">
    <property type="entry name" value="Amidohydrolase"/>
</dbReference>
<evidence type="ECO:0000313" key="4">
    <source>
        <dbReference type="EMBL" id="SHM27475.1"/>
    </source>
</evidence>
<feature type="binding site" evidence="2">
    <location>
        <position position="134"/>
    </location>
    <ligand>
        <name>Mn(2+)</name>
        <dbReference type="ChEBI" id="CHEBI:29035"/>
        <label>2</label>
    </ligand>
</feature>
<feature type="binding site" evidence="2">
    <location>
        <position position="358"/>
    </location>
    <ligand>
        <name>Mn(2+)</name>
        <dbReference type="ChEBI" id="CHEBI:29035"/>
        <label>2</label>
    </ligand>
</feature>
<dbReference type="Gene3D" id="3.40.630.10">
    <property type="entry name" value="Zn peptidases"/>
    <property type="match status" value="1"/>
</dbReference>
<reference evidence="4 5" key="1">
    <citation type="submission" date="2016-11" db="EMBL/GenBank/DDBJ databases">
        <authorList>
            <person name="Jaros S."/>
            <person name="Januszkiewicz K."/>
            <person name="Wedrychowicz H."/>
        </authorList>
    </citation>
    <scope>NUCLEOTIDE SEQUENCE [LARGE SCALE GENOMIC DNA]</scope>
    <source>
        <strain evidence="4 5">DSM 15930</strain>
    </source>
</reference>
<dbReference type="SUPFAM" id="SSF55031">
    <property type="entry name" value="Bacterial exopeptidase dimerisation domain"/>
    <property type="match status" value="1"/>
</dbReference>
<evidence type="ECO:0000259" key="3">
    <source>
        <dbReference type="Pfam" id="PF07687"/>
    </source>
</evidence>
<keyword evidence="5" id="KW-1185">Reference proteome</keyword>
<evidence type="ECO:0000256" key="2">
    <source>
        <dbReference type="PIRSR" id="PIRSR005962-1"/>
    </source>
</evidence>
<dbReference type="Proteomes" id="UP000184038">
    <property type="component" value="Unassembled WGS sequence"/>
</dbReference>
<keyword evidence="1 4" id="KW-0378">Hydrolase</keyword>
<dbReference type="InterPro" id="IPR002933">
    <property type="entry name" value="Peptidase_M20"/>
</dbReference>
<dbReference type="NCBIfam" id="TIGR01891">
    <property type="entry name" value="amidohydrolases"/>
    <property type="match status" value="1"/>
</dbReference>
<dbReference type="GO" id="GO:0046872">
    <property type="term" value="F:metal ion binding"/>
    <property type="evidence" value="ECO:0007669"/>
    <property type="project" value="UniProtKB-KW"/>
</dbReference>
<dbReference type="FunFam" id="3.30.70.360:FF:000001">
    <property type="entry name" value="N-acetyldiaminopimelate deacetylase"/>
    <property type="match status" value="1"/>
</dbReference>